<dbReference type="RefSeq" id="WP_101471724.1">
    <property type="nucleotide sequence ID" value="NZ_PJND01000007.1"/>
</dbReference>
<dbReference type="PANTHER" id="PTHR43331">
    <property type="entry name" value="HOMOSERINE DEHYDROGENASE"/>
    <property type="match status" value="1"/>
</dbReference>
<dbReference type="InterPro" id="IPR005106">
    <property type="entry name" value="Asp/hSer_DH_NAD-bd"/>
</dbReference>
<dbReference type="EMBL" id="RCCB01000012">
    <property type="protein sequence ID" value="RLJ24319.1"/>
    <property type="molecule type" value="Genomic_DNA"/>
</dbReference>
<dbReference type="GO" id="GO:0050661">
    <property type="term" value="F:NADP binding"/>
    <property type="evidence" value="ECO:0007669"/>
    <property type="project" value="InterPro"/>
</dbReference>
<dbReference type="NCBIfam" id="NF004976">
    <property type="entry name" value="PRK06349.1"/>
    <property type="match status" value="1"/>
</dbReference>
<evidence type="ECO:0000256" key="7">
    <source>
        <dbReference type="ARBA" id="ARBA00022697"/>
    </source>
</evidence>
<comment type="pathway">
    <text evidence="2">Amino-acid biosynthesis; L-methionine biosynthesis via de novo pathway; L-homoserine from L-aspartate: step 3/3.</text>
</comment>
<evidence type="ECO:0000259" key="11">
    <source>
        <dbReference type="Pfam" id="PF03447"/>
    </source>
</evidence>
<dbReference type="Proteomes" id="UP000233767">
    <property type="component" value="Unassembled WGS sequence"/>
</dbReference>
<dbReference type="PANTHER" id="PTHR43331:SF1">
    <property type="entry name" value="HOMOSERINE DEHYDROGENASE"/>
    <property type="match status" value="1"/>
</dbReference>
<feature type="domain" description="Homoserine dehydrogenase catalytic" evidence="10">
    <location>
        <begin position="130"/>
        <end position="308"/>
    </location>
</feature>
<dbReference type="Pfam" id="PF00742">
    <property type="entry name" value="Homoserine_dh"/>
    <property type="match status" value="1"/>
</dbReference>
<dbReference type="Gene3D" id="3.30.70.260">
    <property type="match status" value="1"/>
</dbReference>
<dbReference type="GO" id="GO:0009086">
    <property type="term" value="P:methionine biosynthetic process"/>
    <property type="evidence" value="ECO:0007669"/>
    <property type="project" value="UniProtKB-KW"/>
</dbReference>
<comment type="pathway">
    <text evidence="1">Amino-acid biosynthesis; L-threonine biosynthesis; L-threonine from L-aspartate: step 3/5.</text>
</comment>
<keyword evidence="14" id="KW-1185">Reference proteome</keyword>
<dbReference type="EC" id="1.1.1.3" evidence="4"/>
<protein>
    <recommendedName>
        <fullName evidence="5">Homoserine dehydrogenase</fullName>
        <ecNumber evidence="4">1.1.1.3</ecNumber>
    </recommendedName>
</protein>
<dbReference type="GO" id="GO:0009088">
    <property type="term" value="P:threonine biosynthetic process"/>
    <property type="evidence" value="ECO:0007669"/>
    <property type="project" value="UniProtKB-UniPathway"/>
</dbReference>
<evidence type="ECO:0000256" key="4">
    <source>
        <dbReference type="ARBA" id="ARBA00013213"/>
    </source>
</evidence>
<evidence type="ECO:0000313" key="15">
    <source>
        <dbReference type="Proteomes" id="UP000275027"/>
    </source>
</evidence>
<comment type="similarity">
    <text evidence="3">Belongs to the homoserine dehydrogenase family.</text>
</comment>
<dbReference type="InterPro" id="IPR036291">
    <property type="entry name" value="NAD(P)-bd_dom_sf"/>
</dbReference>
<dbReference type="InterPro" id="IPR001342">
    <property type="entry name" value="HDH_cat"/>
</dbReference>
<dbReference type="Pfam" id="PF03447">
    <property type="entry name" value="NAD_binding_3"/>
    <property type="match status" value="1"/>
</dbReference>
<dbReference type="AlphaFoldDB" id="A0A497UE21"/>
<dbReference type="Proteomes" id="UP000275027">
    <property type="component" value="Unassembled WGS sequence"/>
</dbReference>
<dbReference type="UniPathway" id="UPA00050">
    <property type="reaction ID" value="UER00063"/>
</dbReference>
<keyword evidence="8" id="KW-0560">Oxidoreductase</keyword>
<evidence type="ECO:0000259" key="10">
    <source>
        <dbReference type="Pfam" id="PF00742"/>
    </source>
</evidence>
<evidence type="ECO:0000256" key="5">
    <source>
        <dbReference type="ARBA" id="ARBA00013376"/>
    </source>
</evidence>
<evidence type="ECO:0000313" key="12">
    <source>
        <dbReference type="EMBL" id="PKW29979.1"/>
    </source>
</evidence>
<comment type="caution">
    <text evidence="13">The sequence shown here is derived from an EMBL/GenBank/DDBJ whole genome shotgun (WGS) entry which is preliminary data.</text>
</comment>
<dbReference type="UniPathway" id="UPA00051">
    <property type="reaction ID" value="UER00465"/>
</dbReference>
<dbReference type="SUPFAM" id="SSF51735">
    <property type="entry name" value="NAD(P)-binding Rossmann-fold domains"/>
    <property type="match status" value="1"/>
</dbReference>
<evidence type="ECO:0000256" key="8">
    <source>
        <dbReference type="ARBA" id="ARBA00023002"/>
    </source>
</evidence>
<gene>
    <name evidence="12" type="ORF">B0G92_1627</name>
    <name evidence="13" type="ORF">CLV50_2199</name>
</gene>
<evidence type="ECO:0000256" key="9">
    <source>
        <dbReference type="ARBA" id="ARBA00023167"/>
    </source>
</evidence>
<organism evidence="13 15">
    <name type="scientific">Flavobacterium lindanitolerans</name>
    <dbReference type="NCBI Taxonomy" id="428988"/>
    <lineage>
        <taxon>Bacteria</taxon>
        <taxon>Pseudomonadati</taxon>
        <taxon>Bacteroidota</taxon>
        <taxon>Flavobacteriia</taxon>
        <taxon>Flavobacteriales</taxon>
        <taxon>Flavobacteriaceae</taxon>
        <taxon>Flavobacterium</taxon>
    </lineage>
</organism>
<evidence type="ECO:0000313" key="13">
    <source>
        <dbReference type="EMBL" id="RLJ24319.1"/>
    </source>
</evidence>
<dbReference type="GO" id="GO:0004412">
    <property type="term" value="F:homoserine dehydrogenase activity"/>
    <property type="evidence" value="ECO:0007669"/>
    <property type="project" value="UniProtKB-EC"/>
</dbReference>
<dbReference type="FunFam" id="3.30.360.10:FF:000005">
    <property type="entry name" value="Homoserine dehydrogenase"/>
    <property type="match status" value="1"/>
</dbReference>
<evidence type="ECO:0000256" key="1">
    <source>
        <dbReference type="ARBA" id="ARBA00005056"/>
    </source>
</evidence>
<sequence length="397" mass="44450">MSRKKLNIGLFGFGCVGFGLYEVLQKTPGLKADIRKICVKDKNKPREIAAENFTFDKNDIFNDPKINVIVELIDDADAAYEIVTTALKSGKAVVSANKKMIAEHFEELLELQRKHKVPLLYEAACCASMPIIRNLEEYYDNDLLESIQGIVNGSTNYILTKTFKENLSYEEALKEAQEKGFAESNPILDTGGFDAKYKLLILLAHSFGYIARPENLLNIGIDNIGGLELKYAREKGLKIKLVAQAFKNTDGNITAFVIPKFVDSADRLFNVDDVFNGVITKTSFADEQFFVGKGAGAHPTASAVLSDISALSYDYQYEYKKIAQQEDYSLSDDVNLKVFLRHQIEDAVTLKKHFSAIDESYLNHESGYITGTISLEKLRNIHFDESIDKSFVLLDIA</sequence>
<evidence type="ECO:0000313" key="14">
    <source>
        <dbReference type="Proteomes" id="UP000233767"/>
    </source>
</evidence>
<dbReference type="SUPFAM" id="SSF55347">
    <property type="entry name" value="Glyceraldehyde-3-phosphate dehydrogenase-like, C-terminal domain"/>
    <property type="match status" value="1"/>
</dbReference>
<keyword evidence="9" id="KW-0486">Methionine biosynthesis</keyword>
<evidence type="ECO:0000256" key="2">
    <source>
        <dbReference type="ARBA" id="ARBA00005062"/>
    </source>
</evidence>
<evidence type="ECO:0000256" key="6">
    <source>
        <dbReference type="ARBA" id="ARBA00022605"/>
    </source>
</evidence>
<keyword evidence="6" id="KW-0028">Amino-acid biosynthesis</keyword>
<dbReference type="Gene3D" id="3.40.50.720">
    <property type="entry name" value="NAD(P)-binding Rossmann-like Domain"/>
    <property type="match status" value="1"/>
</dbReference>
<accession>A0A497UE21</accession>
<dbReference type="Gene3D" id="3.30.360.10">
    <property type="entry name" value="Dihydrodipicolinate Reductase, domain 2"/>
    <property type="match status" value="1"/>
</dbReference>
<reference evidence="13 15" key="2">
    <citation type="submission" date="2018-10" db="EMBL/GenBank/DDBJ databases">
        <title>Genomic Encyclopedia of Archaeal and Bacterial Type Strains, Phase II (KMG-II): from individual species to whole genera.</title>
        <authorList>
            <person name="Goeker M."/>
        </authorList>
    </citation>
    <scope>NUCLEOTIDE SEQUENCE [LARGE SCALE GENOMIC DNA]</scope>
    <source>
        <strain evidence="13 15">DSM 21886</strain>
    </source>
</reference>
<reference evidence="12 14" key="1">
    <citation type="submission" date="2017-12" db="EMBL/GenBank/DDBJ databases">
        <title>Genomic Encyclopedia of Type Strains, Phase III (KMG-III): the genomes of soil and plant-associated and newly described type strains.</title>
        <authorList>
            <person name="Whitman W."/>
        </authorList>
    </citation>
    <scope>NUCLEOTIDE SEQUENCE [LARGE SCALE GENOMIC DNA]</scope>
    <source>
        <strain evidence="12 14">IP-10</strain>
    </source>
</reference>
<feature type="domain" description="Aspartate/homoserine dehydrogenase NAD-binding" evidence="11">
    <location>
        <begin position="12"/>
        <end position="122"/>
    </location>
</feature>
<evidence type="ECO:0000256" key="3">
    <source>
        <dbReference type="ARBA" id="ARBA00006753"/>
    </source>
</evidence>
<keyword evidence="7" id="KW-0791">Threonine biosynthesis</keyword>
<name>A0A497UE21_9FLAO</name>
<dbReference type="EMBL" id="PJND01000007">
    <property type="protein sequence ID" value="PKW29979.1"/>
    <property type="molecule type" value="Genomic_DNA"/>
</dbReference>
<proteinExistence type="inferred from homology"/>